<sequence>MAGLAGLPTCRPDHGSDWPLGITVSNLPAAGSVVALQQQFDTFQQNFNAFQQQANQDRQQANQNHQQLVGMLRDMQNEQHLLPMRLYNASTSEMALLCYPAGVPQDQLPRMRRDLMLFTREQLQAASAVLGLPALPNNAYVDERRMQIANYLGVPLYI</sequence>
<protein>
    <submittedName>
        <fullName evidence="1">Uncharacterized protein</fullName>
    </submittedName>
</protein>
<proteinExistence type="predicted"/>
<dbReference type="OrthoDB" id="5415889at2759"/>
<gene>
    <name evidence="1" type="ORF">L873DRAFT_1776343</name>
</gene>
<dbReference type="EMBL" id="ML120438">
    <property type="protein sequence ID" value="RPA94363.1"/>
    <property type="molecule type" value="Genomic_DNA"/>
</dbReference>
<reference evidence="1 2" key="1">
    <citation type="journal article" date="2018" name="Nat. Ecol. Evol.">
        <title>Pezizomycetes genomes reveal the molecular basis of ectomycorrhizal truffle lifestyle.</title>
        <authorList>
            <person name="Murat C."/>
            <person name="Payen T."/>
            <person name="Noel B."/>
            <person name="Kuo A."/>
            <person name="Morin E."/>
            <person name="Chen J."/>
            <person name="Kohler A."/>
            <person name="Krizsan K."/>
            <person name="Balestrini R."/>
            <person name="Da Silva C."/>
            <person name="Montanini B."/>
            <person name="Hainaut M."/>
            <person name="Levati E."/>
            <person name="Barry K.W."/>
            <person name="Belfiori B."/>
            <person name="Cichocki N."/>
            <person name="Clum A."/>
            <person name="Dockter R.B."/>
            <person name="Fauchery L."/>
            <person name="Guy J."/>
            <person name="Iotti M."/>
            <person name="Le Tacon F."/>
            <person name="Lindquist E.A."/>
            <person name="Lipzen A."/>
            <person name="Malagnac F."/>
            <person name="Mello A."/>
            <person name="Molinier V."/>
            <person name="Miyauchi S."/>
            <person name="Poulain J."/>
            <person name="Riccioni C."/>
            <person name="Rubini A."/>
            <person name="Sitrit Y."/>
            <person name="Splivallo R."/>
            <person name="Traeger S."/>
            <person name="Wang M."/>
            <person name="Zifcakova L."/>
            <person name="Wipf D."/>
            <person name="Zambonelli A."/>
            <person name="Paolocci F."/>
            <person name="Nowrousian M."/>
            <person name="Ottonello S."/>
            <person name="Baldrian P."/>
            <person name="Spatafora J.W."/>
            <person name="Henrissat B."/>
            <person name="Nagy L.G."/>
            <person name="Aury J.M."/>
            <person name="Wincker P."/>
            <person name="Grigoriev I.V."/>
            <person name="Bonfante P."/>
            <person name="Martin F.M."/>
        </authorList>
    </citation>
    <scope>NUCLEOTIDE SEQUENCE [LARGE SCALE GENOMIC DNA]</scope>
    <source>
        <strain evidence="1 2">120613-1</strain>
    </source>
</reference>
<organism evidence="1 2">
    <name type="scientific">Choiromyces venosus 120613-1</name>
    <dbReference type="NCBI Taxonomy" id="1336337"/>
    <lineage>
        <taxon>Eukaryota</taxon>
        <taxon>Fungi</taxon>
        <taxon>Dikarya</taxon>
        <taxon>Ascomycota</taxon>
        <taxon>Pezizomycotina</taxon>
        <taxon>Pezizomycetes</taxon>
        <taxon>Pezizales</taxon>
        <taxon>Tuberaceae</taxon>
        <taxon>Choiromyces</taxon>
    </lineage>
</organism>
<keyword evidence="2" id="KW-1185">Reference proteome</keyword>
<evidence type="ECO:0000313" key="2">
    <source>
        <dbReference type="Proteomes" id="UP000276215"/>
    </source>
</evidence>
<dbReference type="AlphaFoldDB" id="A0A3N4J7V1"/>
<name>A0A3N4J7V1_9PEZI</name>
<accession>A0A3N4J7V1</accession>
<evidence type="ECO:0000313" key="1">
    <source>
        <dbReference type="EMBL" id="RPA94363.1"/>
    </source>
</evidence>
<dbReference type="Proteomes" id="UP000276215">
    <property type="component" value="Unassembled WGS sequence"/>
</dbReference>